<dbReference type="InterPro" id="IPR029045">
    <property type="entry name" value="ClpP/crotonase-like_dom_sf"/>
</dbReference>
<dbReference type="InterPro" id="IPR034733">
    <property type="entry name" value="AcCoA_carboxyl_beta"/>
</dbReference>
<accession>C6A4P0</accession>
<protein>
    <submittedName>
        <fullName evidence="4">Methylmalonyl-CoA decarboxylase, subunit alpha</fullName>
        <ecNumber evidence="4">4.1.1.41</ecNumber>
    </submittedName>
</protein>
<dbReference type="PANTHER" id="PTHR43842:SF2">
    <property type="entry name" value="PROPIONYL-COA CARBOXYLASE BETA CHAIN, MITOCHONDRIAL"/>
    <property type="match status" value="1"/>
</dbReference>
<comment type="similarity">
    <text evidence="1">Belongs to the AccD/PCCB family.</text>
</comment>
<dbReference type="FunFam" id="3.90.226.10:FF:000016">
    <property type="entry name" value="Propionyl-CoA carboxylase, beta subunit"/>
    <property type="match status" value="1"/>
</dbReference>
<dbReference type="InterPro" id="IPR051047">
    <property type="entry name" value="AccD/PCCB"/>
</dbReference>
<dbReference type="Proteomes" id="UP000009079">
    <property type="component" value="Chromosome"/>
</dbReference>
<dbReference type="KEGG" id="tsi:TSIB_1534"/>
<dbReference type="PANTHER" id="PTHR43842">
    <property type="entry name" value="PROPIONYL-COA CARBOXYLASE BETA CHAIN"/>
    <property type="match status" value="1"/>
</dbReference>
<dbReference type="GO" id="GO:0004658">
    <property type="term" value="F:propionyl-CoA carboxylase activity"/>
    <property type="evidence" value="ECO:0007669"/>
    <property type="project" value="TreeGrafter"/>
</dbReference>
<proteinExistence type="inferred from homology"/>
<feature type="domain" description="CoA carboxyltransferase N-terminal" evidence="2">
    <location>
        <begin position="8"/>
        <end position="265"/>
    </location>
</feature>
<evidence type="ECO:0000259" key="3">
    <source>
        <dbReference type="PROSITE" id="PS50989"/>
    </source>
</evidence>
<keyword evidence="4" id="KW-0456">Lyase</keyword>
<evidence type="ECO:0000259" key="2">
    <source>
        <dbReference type="PROSITE" id="PS50980"/>
    </source>
</evidence>
<sequence length="527" mass="57309">MGATLMSMEEKVKELYEKKEEILKMGGEAGVQKQHEKGKLTARERIEKLLDPGSFVELGAFVKHRNTEFGLDKMELPADGVITGYGTIDGRLVFVFAQDFTVMGGSLGEMHAAKIKRVMELALEAGAPVIGLNDSGGARIQEGVDALKGYGEIFKMNTVLSGVVPQITAIMGPCAGGAVYSPAIGDFILMVDNPATFMFITGPQVVKAVTGVEVSSTQLGGGMVHAQKSGQAHLIGKSDEEVLMLIRRLIGYLPPNNMEKPPKFPTTDPPFRKSDKLYEIVPDDPNKGYDVRQVIYEIVDRDANGNPDFLEILPYFAPNAIVGFGRMNGQTVGIIANNPIHLAGVLDIDSSDKIARFVRTCDAFNIPIVTLVDVPGYLPGVQQEYGGIIRHGAKVLYAYSEATVPMVTVILRKAYGGAYLAMGSKHLGADFVFAWPTAEIAVMGPEGAANIIFRKEIAKAENPEEVRQEKIREYREKFANPYVAASRGYIDDVIDPAETRGKIIMALEALESKRVKLPPKKHGNIPL</sequence>
<dbReference type="HOGENOM" id="CLU_018822_6_2_2"/>
<dbReference type="AlphaFoldDB" id="C6A4P0"/>
<dbReference type="PROSITE" id="PS50980">
    <property type="entry name" value="COA_CT_NTER"/>
    <property type="match status" value="1"/>
</dbReference>
<dbReference type="Gene3D" id="3.90.226.10">
    <property type="entry name" value="2-enoyl-CoA Hydratase, Chain A, domain 1"/>
    <property type="match status" value="2"/>
</dbReference>
<dbReference type="eggNOG" id="arCOG02705">
    <property type="taxonomic scope" value="Archaea"/>
</dbReference>
<feature type="domain" description="CoA carboxyltransferase C-terminal" evidence="3">
    <location>
        <begin position="269"/>
        <end position="509"/>
    </location>
</feature>
<name>C6A4P0_THESM</name>
<dbReference type="STRING" id="604354.TSIB_1534"/>
<organism evidence="4 5">
    <name type="scientific">Thermococcus sibiricus (strain DSM 12597 / MM 739)</name>
    <dbReference type="NCBI Taxonomy" id="604354"/>
    <lineage>
        <taxon>Archaea</taxon>
        <taxon>Methanobacteriati</taxon>
        <taxon>Methanobacteriota</taxon>
        <taxon>Thermococci</taxon>
        <taxon>Thermococcales</taxon>
        <taxon>Thermococcaceae</taxon>
        <taxon>Thermococcus</taxon>
    </lineage>
</organism>
<dbReference type="SUPFAM" id="SSF52096">
    <property type="entry name" value="ClpP/crotonase"/>
    <property type="match status" value="2"/>
</dbReference>
<keyword evidence="5" id="KW-1185">Reference proteome</keyword>
<dbReference type="InterPro" id="IPR011763">
    <property type="entry name" value="COA_CT_C"/>
</dbReference>
<dbReference type="EC" id="4.1.1.41" evidence="4"/>
<evidence type="ECO:0000313" key="5">
    <source>
        <dbReference type="Proteomes" id="UP000009079"/>
    </source>
</evidence>
<dbReference type="Pfam" id="PF01039">
    <property type="entry name" value="Carboxyl_trans"/>
    <property type="match status" value="1"/>
</dbReference>
<reference evidence="4 5" key="1">
    <citation type="journal article" date="2009" name="Appl. Environ. Microbiol.">
        <title>Metabolic versatility and indigenous origin of the archaeon Thermococcus sibiricus, isolated from a siberian oil reservoir, as revealed by genome analysis.</title>
        <authorList>
            <person name="Mardanov A.V."/>
            <person name="Ravin N.V."/>
            <person name="Svetlitchnyi V.A."/>
            <person name="Beletsky A.V."/>
            <person name="Miroshnichenko M.L."/>
            <person name="Bonch-Osmolovskaya E.A."/>
            <person name="Skryabin K.G."/>
        </authorList>
    </citation>
    <scope>NUCLEOTIDE SEQUENCE [LARGE SCALE GENOMIC DNA]</scope>
    <source>
        <strain evidence="5">DSM 12597 / MM 739</strain>
    </source>
</reference>
<dbReference type="EMBL" id="CP001463">
    <property type="protein sequence ID" value="ACS90585.1"/>
    <property type="molecule type" value="Genomic_DNA"/>
</dbReference>
<dbReference type="FunFam" id="3.90.226.10:FF:000017">
    <property type="entry name" value="Propionyl-CoA carboxylase subunit beta 5"/>
    <property type="match status" value="1"/>
</dbReference>
<dbReference type="GO" id="GO:0016829">
    <property type="term" value="F:lyase activity"/>
    <property type="evidence" value="ECO:0007669"/>
    <property type="project" value="UniProtKB-KW"/>
</dbReference>
<gene>
    <name evidence="4" type="ordered locus">TSIB_1534</name>
</gene>
<evidence type="ECO:0000313" key="4">
    <source>
        <dbReference type="EMBL" id="ACS90585.1"/>
    </source>
</evidence>
<evidence type="ECO:0000256" key="1">
    <source>
        <dbReference type="ARBA" id="ARBA00006102"/>
    </source>
</evidence>
<dbReference type="PROSITE" id="PS50989">
    <property type="entry name" value="COA_CT_CTER"/>
    <property type="match status" value="1"/>
</dbReference>
<dbReference type="InterPro" id="IPR011762">
    <property type="entry name" value="COA_CT_N"/>
</dbReference>